<dbReference type="AlphaFoldDB" id="A0A2X0MBG6"/>
<keyword evidence="3" id="KW-1185">Reference proteome</keyword>
<protein>
    <submittedName>
        <fullName evidence="2">BQ5605_C007g04544 protein</fullName>
    </submittedName>
</protein>
<gene>
    <name evidence="2" type="primary">BQ5605_C007g04544</name>
    <name evidence="2" type="ORF">BQ5605_C007G04544</name>
</gene>
<organism evidence="2 3">
    <name type="scientific">Microbotryum silenes-dioicae</name>
    <dbReference type="NCBI Taxonomy" id="796604"/>
    <lineage>
        <taxon>Eukaryota</taxon>
        <taxon>Fungi</taxon>
        <taxon>Dikarya</taxon>
        <taxon>Basidiomycota</taxon>
        <taxon>Pucciniomycotina</taxon>
        <taxon>Microbotryomycetes</taxon>
        <taxon>Microbotryales</taxon>
        <taxon>Microbotryaceae</taxon>
        <taxon>Microbotryum</taxon>
    </lineage>
</organism>
<name>A0A2X0MBG6_9BASI</name>
<feature type="signal peptide" evidence="1">
    <location>
        <begin position="1"/>
        <end position="23"/>
    </location>
</feature>
<dbReference type="EMBL" id="FQNC01000045">
    <property type="protein sequence ID" value="SGY61286.1"/>
    <property type="molecule type" value="Genomic_DNA"/>
</dbReference>
<keyword evidence="1" id="KW-0732">Signal</keyword>
<dbReference type="Proteomes" id="UP000249464">
    <property type="component" value="Unassembled WGS sequence"/>
</dbReference>
<proteinExistence type="predicted"/>
<accession>A0A2X0MBG6</accession>
<evidence type="ECO:0000256" key="1">
    <source>
        <dbReference type="SAM" id="SignalP"/>
    </source>
</evidence>
<evidence type="ECO:0000313" key="3">
    <source>
        <dbReference type="Proteomes" id="UP000249464"/>
    </source>
</evidence>
<feature type="chain" id="PRO_5016136894" evidence="1">
    <location>
        <begin position="24"/>
        <end position="335"/>
    </location>
</feature>
<reference evidence="2 3" key="1">
    <citation type="submission" date="2016-11" db="EMBL/GenBank/DDBJ databases">
        <authorList>
            <person name="Jaros S."/>
            <person name="Januszkiewicz K."/>
            <person name="Wedrychowicz H."/>
        </authorList>
    </citation>
    <scope>NUCLEOTIDE SEQUENCE [LARGE SCALE GENOMIC DNA]</scope>
</reference>
<evidence type="ECO:0000313" key="2">
    <source>
        <dbReference type="EMBL" id="SGY61286.1"/>
    </source>
</evidence>
<sequence length="335" mass="36591">MLFPRNGVVAATLLVLQSTLSIAAPLWDSAVHELEKRITCHTDEISVTRSRGPISTSIPHYLLFLMASVFILDPLNHQICLAPTKRLRLFIIGTRLTFDILADNACPLTCSYGVVNSSRKCAAVDCTKTPGTYRSTDAKECLNCDDSNALTCNSTSTITCKAGFTLYRDACFPGVPYAVYFDYGLSKPYSANQQPYKPFTPESDNSLLCITQKPKARGESWLSYLADYLTPVVLTHFRFRFPILLPVVFYTGSASTGLCTGQNGPLDQNLLKGADSRGVDPYVALQGYCTDFAKNSFISANKTQGDCAQYFISLSDGAIFVPSDSGTTSRASRFA</sequence>